<reference evidence="6" key="1">
    <citation type="submission" date="2025-08" db="UniProtKB">
        <authorList>
            <consortium name="RefSeq"/>
        </authorList>
    </citation>
    <scope>IDENTIFICATION</scope>
    <source>
        <tissue evidence="6">Whole organism</tissue>
    </source>
</reference>
<feature type="region of interest" description="Disordered" evidence="3">
    <location>
        <begin position="378"/>
        <end position="430"/>
    </location>
</feature>
<feature type="signal peptide" evidence="4">
    <location>
        <begin position="1"/>
        <end position="17"/>
    </location>
</feature>
<feature type="compositionally biased region" description="Polar residues" evidence="3">
    <location>
        <begin position="385"/>
        <end position="398"/>
    </location>
</feature>
<evidence type="ECO:0000256" key="4">
    <source>
        <dbReference type="SAM" id="SignalP"/>
    </source>
</evidence>
<accession>A0A8B7NY32</accession>
<keyword evidence="5" id="KW-1185">Reference proteome</keyword>
<dbReference type="GO" id="GO:0042302">
    <property type="term" value="F:structural constituent of cuticle"/>
    <property type="evidence" value="ECO:0007669"/>
    <property type="project" value="UniProtKB-UniRule"/>
</dbReference>
<evidence type="ECO:0000256" key="3">
    <source>
        <dbReference type="SAM" id="MobiDB-lite"/>
    </source>
</evidence>
<protein>
    <submittedName>
        <fullName evidence="6">Glutenin, high molecular weight subunit DX5-like</fullName>
    </submittedName>
</protein>
<proteinExistence type="predicted"/>
<dbReference type="InterPro" id="IPR051217">
    <property type="entry name" value="Insect_Cuticle_Struc_Prot"/>
</dbReference>
<dbReference type="PROSITE" id="PS51155">
    <property type="entry name" value="CHIT_BIND_RR_2"/>
    <property type="match status" value="1"/>
</dbReference>
<feature type="region of interest" description="Disordered" evidence="3">
    <location>
        <begin position="477"/>
        <end position="548"/>
    </location>
</feature>
<feature type="compositionally biased region" description="Polar residues" evidence="3">
    <location>
        <begin position="228"/>
        <end position="242"/>
    </location>
</feature>
<dbReference type="RefSeq" id="XP_018018719.1">
    <property type="nucleotide sequence ID" value="XM_018163230.2"/>
</dbReference>
<feature type="region of interest" description="Disordered" evidence="3">
    <location>
        <begin position="699"/>
        <end position="834"/>
    </location>
</feature>
<feature type="region of interest" description="Disordered" evidence="3">
    <location>
        <begin position="224"/>
        <end position="251"/>
    </location>
</feature>
<feature type="region of interest" description="Disordered" evidence="3">
    <location>
        <begin position="40"/>
        <end position="60"/>
    </location>
</feature>
<dbReference type="InterPro" id="IPR000618">
    <property type="entry name" value="Insect_cuticle"/>
</dbReference>
<feature type="compositionally biased region" description="Low complexity" evidence="3">
    <location>
        <begin position="477"/>
        <end position="534"/>
    </location>
</feature>
<dbReference type="Proteomes" id="UP000694843">
    <property type="component" value="Unplaced"/>
</dbReference>
<dbReference type="KEGG" id="hazt:108675234"/>
<dbReference type="PANTHER" id="PTHR12236">
    <property type="entry name" value="STRUCTURAL CONTITUENT OF CUTICLE"/>
    <property type="match status" value="1"/>
</dbReference>
<organism evidence="5 6">
    <name type="scientific">Hyalella azteca</name>
    <name type="common">Amphipod</name>
    <dbReference type="NCBI Taxonomy" id="294128"/>
    <lineage>
        <taxon>Eukaryota</taxon>
        <taxon>Metazoa</taxon>
        <taxon>Ecdysozoa</taxon>
        <taxon>Arthropoda</taxon>
        <taxon>Crustacea</taxon>
        <taxon>Multicrustacea</taxon>
        <taxon>Malacostraca</taxon>
        <taxon>Eumalacostraca</taxon>
        <taxon>Peracarida</taxon>
        <taxon>Amphipoda</taxon>
        <taxon>Senticaudata</taxon>
        <taxon>Talitrida</taxon>
        <taxon>Talitroidea</taxon>
        <taxon>Hyalellidae</taxon>
        <taxon>Hyalella</taxon>
    </lineage>
</organism>
<gene>
    <name evidence="6" type="primary">LOC108675234</name>
</gene>
<keyword evidence="1 2" id="KW-0193">Cuticle</keyword>
<feature type="chain" id="PRO_5034804958" evidence="4">
    <location>
        <begin position="18"/>
        <end position="834"/>
    </location>
</feature>
<dbReference type="OrthoDB" id="6375522at2759"/>
<dbReference type="AlphaFoldDB" id="A0A8B7NY32"/>
<dbReference type="GO" id="GO:0031012">
    <property type="term" value="C:extracellular matrix"/>
    <property type="evidence" value="ECO:0007669"/>
    <property type="project" value="TreeGrafter"/>
</dbReference>
<feature type="compositionally biased region" description="Polar residues" evidence="3">
    <location>
        <begin position="773"/>
        <end position="798"/>
    </location>
</feature>
<feature type="compositionally biased region" description="Polar residues" evidence="3">
    <location>
        <begin position="581"/>
        <end position="602"/>
    </location>
</feature>
<feature type="compositionally biased region" description="Polar residues" evidence="3">
    <location>
        <begin position="116"/>
        <end position="128"/>
    </location>
</feature>
<dbReference type="GO" id="GO:0005615">
    <property type="term" value="C:extracellular space"/>
    <property type="evidence" value="ECO:0007669"/>
    <property type="project" value="TreeGrafter"/>
</dbReference>
<keyword evidence="4" id="KW-0732">Signal</keyword>
<feature type="region of interest" description="Disordered" evidence="3">
    <location>
        <begin position="160"/>
        <end position="211"/>
    </location>
</feature>
<evidence type="ECO:0000313" key="5">
    <source>
        <dbReference type="Proteomes" id="UP000694843"/>
    </source>
</evidence>
<evidence type="ECO:0000256" key="1">
    <source>
        <dbReference type="ARBA" id="ARBA00022460"/>
    </source>
</evidence>
<feature type="compositionally biased region" description="Polar residues" evidence="3">
    <location>
        <begin position="174"/>
        <end position="208"/>
    </location>
</feature>
<feature type="compositionally biased region" description="Polar residues" evidence="3">
    <location>
        <begin position="807"/>
        <end position="834"/>
    </location>
</feature>
<sequence>MQVLVILFPLVAVLASARPQQSSGYDYSAPQAGGVTDVFESQRQPATSTRQRPNAFQQQRPSLEIGFQPGLASGLGSQEFVRNPGTTFDSSAESQIGLRKPGPGGSFVPDLPGRGQPQQAISGSTGPFENVNVVPNQFQVGLSSGEIGFGSREFTQANVRGQSGVGLSSRERITPTQGLSSGSFTGTQSLQTPAEQVRGFSNQQQRRPGSQEVFIGQQQRGQFDVGTGLTSQPGQAGASQTVGFDGPIQQPGQASALTGIAGPVQDQFGRQTPGVFQQGGHNQQVAGVRGGQPDIETHAQYNFKWDVNDPESGNFYGHQEERDGALTRGRYYVTLPDTRVMTVDYYADETGYHPTITFEGEAQQFIPTRQAATQVQGINAGGPISTGSRRPSPAQASQEVGLHGSSLELPGSVQGVGIPAAGSVSGQTFGNRRQEGQELGVQPQQGQTFVGQPQQAQLFGGQPQQGQNFIGQPQQAQLLGGQPQQGQPIGGLPQQAQLFGGQPQQGQLFGGQPQQGQLFGGQPQQGQTIGGQPQEAQLFGGQPQQGQAFRGQIEQGQTFGGQPQQGQTFGRQPQQGLTIPVQQPQIPLTQTSSAPSFGSEQQLGALPGSRIPGFNSAERVQQVGFPGLQIAQRGQAPAIQQQTRLYQTPLQGTPQEGAQQSVGVGAPRETFQAPAPTATIGQNLRASGEFLGSQERGFIQQPGQGLGQNPVQGIGQQPGQGFIEQPGQGFIEQPGQGFTQQPGQGLGQQTNQGFGQQPNQGFGQQPNQGIGQLPSQGSGEQQNQIFPNQGFISSSEQSGLKGFVPQSPVTRIPSQTPQRPVIQRPTQLYGTPQA</sequence>
<dbReference type="PANTHER" id="PTHR12236:SF98">
    <property type="entry name" value="CUTICULAR PROTEIN 56F"/>
    <property type="match status" value="1"/>
</dbReference>
<dbReference type="GeneID" id="108675234"/>
<feature type="region of interest" description="Disordered" evidence="3">
    <location>
        <begin position="74"/>
        <end position="128"/>
    </location>
</feature>
<feature type="compositionally biased region" description="Low complexity" evidence="3">
    <location>
        <begin position="707"/>
        <end position="772"/>
    </location>
</feature>
<evidence type="ECO:0000256" key="2">
    <source>
        <dbReference type="PROSITE-ProRule" id="PRU00497"/>
    </source>
</evidence>
<dbReference type="Pfam" id="PF00379">
    <property type="entry name" value="Chitin_bind_4"/>
    <property type="match status" value="1"/>
</dbReference>
<feature type="region of interest" description="Disordered" evidence="3">
    <location>
        <begin position="581"/>
        <end position="613"/>
    </location>
</feature>
<feature type="compositionally biased region" description="Polar residues" evidence="3">
    <location>
        <begin position="84"/>
        <end position="94"/>
    </location>
</feature>
<name>A0A8B7NY32_HYAAZ</name>
<evidence type="ECO:0000313" key="6">
    <source>
        <dbReference type="RefSeq" id="XP_018018719.1"/>
    </source>
</evidence>